<dbReference type="PANTHER" id="PTHR11570">
    <property type="entry name" value="S-ADENOSYLMETHIONINE DECARBOXYLASE"/>
    <property type="match status" value="1"/>
</dbReference>
<dbReference type="InterPro" id="IPR018166">
    <property type="entry name" value="S-AdoMet_deCO2ase_CS"/>
</dbReference>
<comment type="catalytic activity">
    <reaction evidence="14">
        <text>S-adenosyl-L-methionine + H(+) = S-adenosyl 3-(methylsulfanyl)propylamine + CO2</text>
        <dbReference type="Rhea" id="RHEA:15981"/>
        <dbReference type="ChEBI" id="CHEBI:15378"/>
        <dbReference type="ChEBI" id="CHEBI:16526"/>
        <dbReference type="ChEBI" id="CHEBI:57443"/>
        <dbReference type="ChEBI" id="CHEBI:59789"/>
        <dbReference type="EC" id="4.1.1.50"/>
    </reaction>
</comment>
<keyword evidence="16" id="KW-1185">Reference proteome</keyword>
<dbReference type="GO" id="GO:0006597">
    <property type="term" value="P:spermine biosynthetic process"/>
    <property type="evidence" value="ECO:0007669"/>
    <property type="project" value="InterPro"/>
</dbReference>
<dbReference type="InterPro" id="IPR001985">
    <property type="entry name" value="S-AdoMet_decarboxylase_euk"/>
</dbReference>
<dbReference type="NCBIfam" id="TIGR00535">
    <property type="entry name" value="SAM_DCase"/>
    <property type="match status" value="1"/>
</dbReference>
<evidence type="ECO:0000256" key="1">
    <source>
        <dbReference type="ARBA" id="ARBA00001928"/>
    </source>
</evidence>
<dbReference type="PANTHER" id="PTHR11570:SF0">
    <property type="entry name" value="S-ADENOSYLMETHIONINE DECARBOXYLASE PROENZYME"/>
    <property type="match status" value="1"/>
</dbReference>
<dbReference type="InterPro" id="IPR016067">
    <property type="entry name" value="S-AdoMet_deCO2ase_core"/>
</dbReference>
<evidence type="ECO:0000313" key="16">
    <source>
        <dbReference type="Proteomes" id="UP001443914"/>
    </source>
</evidence>
<keyword evidence="7" id="KW-0068">Autocatalytic cleavage</keyword>
<evidence type="ECO:0000256" key="12">
    <source>
        <dbReference type="ARBA" id="ARBA00023270"/>
    </source>
</evidence>
<evidence type="ECO:0000256" key="7">
    <source>
        <dbReference type="ARBA" id="ARBA00022813"/>
    </source>
</evidence>
<keyword evidence="5" id="KW-0949">S-adenosyl-L-methionine</keyword>
<dbReference type="InterPro" id="IPR048283">
    <property type="entry name" value="AdoMetDC-like"/>
</dbReference>
<name>A0AAW1JL46_SAPOF</name>
<dbReference type="SUPFAM" id="SSF56276">
    <property type="entry name" value="S-adenosylmethionine decarboxylase"/>
    <property type="match status" value="1"/>
</dbReference>
<sequence>MGVYETKTEKGSQPVPVSAIGFEGFEKRLEITFSNPLVFTDPSGSGLRALTRAQLDEILDPAACTIVAQLSNLEFDSYVLSESSLFVYPLKIILKTCGTTKLLLSIDPILRLANSIGLNVSRVVYSRGSFNFPCAQFSPHTSFSEEVSYLNGYFGHFTYGPKAYVLGDPTVQDQKWHIYSASKDVESGDKSGGITLEMCMTGLKREKASVFFKKEGHSAKEMTKVSRIDYVIPSHVICDVDFDPCGYSMNGVDDGAYSTVHVTPEDGFSYASYEAMGFNLDSVRFGPLVNRVLRCFEPKEFTIAVTWFGGGGSSDWVSVYGGPDVDGFTCLSAVKQELSGGGFVIYKTYMADPLTHEVHLPRPILSLSCWKEAAVEAEGKEDGNSEIVSCGGGGFLGCNALVSQINRAY</sequence>
<comment type="similarity">
    <text evidence="3">Belongs to the eukaryotic AdoMetDC family.</text>
</comment>
<keyword evidence="13" id="KW-0670">Pyruvate</keyword>
<evidence type="ECO:0000256" key="6">
    <source>
        <dbReference type="ARBA" id="ARBA00022793"/>
    </source>
</evidence>
<dbReference type="GO" id="GO:0099402">
    <property type="term" value="P:plant organ development"/>
    <property type="evidence" value="ECO:0007669"/>
    <property type="project" value="UniProtKB-ARBA"/>
</dbReference>
<dbReference type="Gene3D" id="3.30.360.50">
    <property type="entry name" value="S-adenosylmethionine decarboxylase"/>
    <property type="match status" value="1"/>
</dbReference>
<evidence type="ECO:0000256" key="5">
    <source>
        <dbReference type="ARBA" id="ARBA00022691"/>
    </source>
</evidence>
<evidence type="ECO:0000256" key="13">
    <source>
        <dbReference type="ARBA" id="ARBA00023317"/>
    </source>
</evidence>
<protein>
    <recommendedName>
        <fullName evidence="4">adenosylmethionine decarboxylase</fullName>
        <ecNumber evidence="4">4.1.1.50</ecNumber>
    </recommendedName>
</protein>
<evidence type="ECO:0000256" key="4">
    <source>
        <dbReference type="ARBA" id="ARBA00012357"/>
    </source>
</evidence>
<keyword evidence="9" id="KW-0620">Polyamine biosynthesis</keyword>
<dbReference type="Proteomes" id="UP001443914">
    <property type="component" value="Unassembled WGS sequence"/>
</dbReference>
<dbReference type="Gene3D" id="3.60.90.10">
    <property type="entry name" value="S-adenosylmethionine decarboxylase"/>
    <property type="match status" value="1"/>
</dbReference>
<evidence type="ECO:0000313" key="15">
    <source>
        <dbReference type="EMBL" id="KAK9705752.1"/>
    </source>
</evidence>
<dbReference type="EMBL" id="JBDFQZ010000007">
    <property type="protein sequence ID" value="KAK9705752.1"/>
    <property type="molecule type" value="Genomic_DNA"/>
</dbReference>
<gene>
    <name evidence="15" type="ORF">RND81_07G079300</name>
</gene>
<dbReference type="Pfam" id="PF01536">
    <property type="entry name" value="SAM_decarbox"/>
    <property type="match status" value="1"/>
</dbReference>
<organism evidence="15 16">
    <name type="scientific">Saponaria officinalis</name>
    <name type="common">Common soapwort</name>
    <name type="synonym">Lychnis saponaria</name>
    <dbReference type="NCBI Taxonomy" id="3572"/>
    <lineage>
        <taxon>Eukaryota</taxon>
        <taxon>Viridiplantae</taxon>
        <taxon>Streptophyta</taxon>
        <taxon>Embryophyta</taxon>
        <taxon>Tracheophyta</taxon>
        <taxon>Spermatophyta</taxon>
        <taxon>Magnoliopsida</taxon>
        <taxon>eudicotyledons</taxon>
        <taxon>Gunneridae</taxon>
        <taxon>Pentapetalae</taxon>
        <taxon>Caryophyllales</taxon>
        <taxon>Caryophyllaceae</taxon>
        <taxon>Caryophylleae</taxon>
        <taxon>Saponaria</taxon>
    </lineage>
</organism>
<dbReference type="AlphaFoldDB" id="A0AAW1JL46"/>
<evidence type="ECO:0000256" key="10">
    <source>
        <dbReference type="ARBA" id="ARBA00023145"/>
    </source>
</evidence>
<keyword evidence="6" id="KW-0210">Decarboxylase</keyword>
<dbReference type="GO" id="GO:0008295">
    <property type="term" value="P:spermidine biosynthetic process"/>
    <property type="evidence" value="ECO:0007669"/>
    <property type="project" value="UniProtKB-KW"/>
</dbReference>
<comment type="caution">
    <text evidence="15">The sequence shown here is derived from an EMBL/GenBank/DDBJ whole genome shotgun (WGS) entry which is preliminary data.</text>
</comment>
<keyword evidence="12" id="KW-0704">Schiff base</keyword>
<keyword evidence="11" id="KW-0456">Lyase</keyword>
<reference evidence="15" key="1">
    <citation type="submission" date="2024-03" db="EMBL/GenBank/DDBJ databases">
        <title>WGS assembly of Saponaria officinalis var. Norfolk2.</title>
        <authorList>
            <person name="Jenkins J."/>
            <person name="Shu S."/>
            <person name="Grimwood J."/>
            <person name="Barry K."/>
            <person name="Goodstein D."/>
            <person name="Schmutz J."/>
            <person name="Leebens-Mack J."/>
            <person name="Osbourn A."/>
        </authorList>
    </citation>
    <scope>NUCLEOTIDE SEQUENCE [LARGE SCALE GENOMIC DNA]</scope>
    <source>
        <strain evidence="15">JIC</strain>
    </source>
</reference>
<evidence type="ECO:0000256" key="3">
    <source>
        <dbReference type="ARBA" id="ARBA00008466"/>
    </source>
</evidence>
<dbReference type="FunFam" id="3.60.90.10:FF:000002">
    <property type="entry name" value="S-adenosylmethionine decarboxylase proenzyme"/>
    <property type="match status" value="1"/>
</dbReference>
<dbReference type="GO" id="GO:0004014">
    <property type="term" value="F:adenosylmethionine decarboxylase activity"/>
    <property type="evidence" value="ECO:0007669"/>
    <property type="project" value="UniProtKB-EC"/>
</dbReference>
<evidence type="ECO:0000256" key="14">
    <source>
        <dbReference type="ARBA" id="ARBA00048112"/>
    </source>
</evidence>
<comment type="pathway">
    <text evidence="2">Amine and polyamine biosynthesis; S-adenosylmethioninamine biosynthesis; S-adenosylmethioninamine from S-adenosyl-L-methionine: step 1/1.</text>
</comment>
<evidence type="ECO:0000256" key="11">
    <source>
        <dbReference type="ARBA" id="ARBA00023239"/>
    </source>
</evidence>
<dbReference type="GO" id="GO:0005829">
    <property type="term" value="C:cytosol"/>
    <property type="evidence" value="ECO:0007669"/>
    <property type="project" value="TreeGrafter"/>
</dbReference>
<accession>A0AAW1JL46</accession>
<keyword evidence="10" id="KW-0865">Zymogen</keyword>
<dbReference type="EC" id="4.1.1.50" evidence="4"/>
<keyword evidence="8" id="KW-0745">Spermidine biosynthesis</keyword>
<evidence type="ECO:0000256" key="9">
    <source>
        <dbReference type="ARBA" id="ARBA00023115"/>
    </source>
</evidence>
<dbReference type="FunFam" id="3.30.360.50:FF:000001">
    <property type="entry name" value="S-adenosylmethionine decarboxylase proenzyme"/>
    <property type="match status" value="1"/>
</dbReference>
<comment type="cofactor">
    <cofactor evidence="1">
        <name>pyruvate</name>
        <dbReference type="ChEBI" id="CHEBI:15361"/>
    </cofactor>
</comment>
<evidence type="ECO:0000256" key="2">
    <source>
        <dbReference type="ARBA" id="ARBA00004911"/>
    </source>
</evidence>
<proteinExistence type="inferred from homology"/>
<dbReference type="PROSITE" id="PS01336">
    <property type="entry name" value="ADOMETDC"/>
    <property type="match status" value="1"/>
</dbReference>
<evidence type="ECO:0000256" key="8">
    <source>
        <dbReference type="ARBA" id="ARBA00023066"/>
    </source>
</evidence>